<gene>
    <name evidence="13" type="ORF">FHR98_001271</name>
</gene>
<dbReference type="Pfam" id="PF16916">
    <property type="entry name" value="ZT_dimer"/>
    <property type="match status" value="1"/>
</dbReference>
<dbReference type="InterPro" id="IPR002524">
    <property type="entry name" value="Cation_efflux"/>
</dbReference>
<dbReference type="GO" id="GO:0005886">
    <property type="term" value="C:plasma membrane"/>
    <property type="evidence" value="ECO:0007669"/>
    <property type="project" value="TreeGrafter"/>
</dbReference>
<dbReference type="PANTHER" id="PTHR11562:SF17">
    <property type="entry name" value="RE54080P-RELATED"/>
    <property type="match status" value="1"/>
</dbReference>
<evidence type="ECO:0000259" key="11">
    <source>
        <dbReference type="Pfam" id="PF01545"/>
    </source>
</evidence>
<feature type="transmembrane region" description="Helical" evidence="10">
    <location>
        <begin position="20"/>
        <end position="39"/>
    </location>
</feature>
<evidence type="ECO:0000256" key="4">
    <source>
        <dbReference type="ARBA" id="ARBA00022692"/>
    </source>
</evidence>
<keyword evidence="6 10" id="KW-1133">Transmembrane helix</keyword>
<dbReference type="AlphaFoldDB" id="A0A839SR76"/>
<keyword evidence="3" id="KW-0813">Transport</keyword>
<dbReference type="SUPFAM" id="SSF161111">
    <property type="entry name" value="Cation efflux protein transmembrane domain-like"/>
    <property type="match status" value="1"/>
</dbReference>
<organism evidence="13 14">
    <name type="scientific">Limibacillus halophilus</name>
    <dbReference type="NCBI Taxonomy" id="1579333"/>
    <lineage>
        <taxon>Bacteria</taxon>
        <taxon>Pseudomonadati</taxon>
        <taxon>Pseudomonadota</taxon>
        <taxon>Alphaproteobacteria</taxon>
        <taxon>Rhodospirillales</taxon>
        <taxon>Rhodovibrionaceae</taxon>
        <taxon>Limibacillus</taxon>
    </lineage>
</organism>
<evidence type="ECO:0000256" key="1">
    <source>
        <dbReference type="ARBA" id="ARBA00004141"/>
    </source>
</evidence>
<evidence type="ECO:0000256" key="9">
    <source>
        <dbReference type="SAM" id="MobiDB-lite"/>
    </source>
</evidence>
<evidence type="ECO:0000256" key="3">
    <source>
        <dbReference type="ARBA" id="ARBA00022448"/>
    </source>
</evidence>
<reference evidence="13 14" key="1">
    <citation type="submission" date="2020-08" db="EMBL/GenBank/DDBJ databases">
        <title>Genomic Encyclopedia of Type Strains, Phase III (KMG-III): the genomes of soil and plant-associated and newly described type strains.</title>
        <authorList>
            <person name="Whitman W."/>
        </authorList>
    </citation>
    <scope>NUCLEOTIDE SEQUENCE [LARGE SCALE GENOMIC DNA]</scope>
    <source>
        <strain evidence="13 14">CECT 8803</strain>
    </source>
</reference>
<keyword evidence="4 10" id="KW-0812">Transmembrane</keyword>
<feature type="transmembrane region" description="Helical" evidence="10">
    <location>
        <begin position="45"/>
        <end position="65"/>
    </location>
</feature>
<keyword evidence="8 10" id="KW-0472">Membrane</keyword>
<dbReference type="RefSeq" id="WP_183415812.1">
    <property type="nucleotide sequence ID" value="NZ_JACHXA010000003.1"/>
</dbReference>
<evidence type="ECO:0000256" key="6">
    <source>
        <dbReference type="ARBA" id="ARBA00022989"/>
    </source>
</evidence>
<feature type="region of interest" description="Disordered" evidence="9">
    <location>
        <begin position="297"/>
        <end position="317"/>
    </location>
</feature>
<dbReference type="Proteomes" id="UP000581135">
    <property type="component" value="Unassembled WGS sequence"/>
</dbReference>
<dbReference type="GO" id="GO:0005385">
    <property type="term" value="F:zinc ion transmembrane transporter activity"/>
    <property type="evidence" value="ECO:0007669"/>
    <property type="project" value="TreeGrafter"/>
</dbReference>
<dbReference type="Gene3D" id="1.20.1510.10">
    <property type="entry name" value="Cation efflux protein transmembrane domain"/>
    <property type="match status" value="1"/>
</dbReference>
<dbReference type="NCBIfam" id="TIGR01297">
    <property type="entry name" value="CDF"/>
    <property type="match status" value="1"/>
</dbReference>
<evidence type="ECO:0000256" key="10">
    <source>
        <dbReference type="SAM" id="Phobius"/>
    </source>
</evidence>
<feature type="transmembrane region" description="Helical" evidence="10">
    <location>
        <begin position="120"/>
        <end position="141"/>
    </location>
</feature>
<evidence type="ECO:0000256" key="5">
    <source>
        <dbReference type="ARBA" id="ARBA00022906"/>
    </source>
</evidence>
<evidence type="ECO:0000313" key="13">
    <source>
        <dbReference type="EMBL" id="MBB3064992.1"/>
    </source>
</evidence>
<evidence type="ECO:0000256" key="8">
    <source>
        <dbReference type="ARBA" id="ARBA00023136"/>
    </source>
</evidence>
<feature type="domain" description="Cation efflux protein transmembrane" evidence="11">
    <location>
        <begin position="20"/>
        <end position="210"/>
    </location>
</feature>
<dbReference type="SUPFAM" id="SSF160240">
    <property type="entry name" value="Cation efflux protein cytoplasmic domain-like"/>
    <property type="match status" value="1"/>
</dbReference>
<keyword evidence="14" id="KW-1185">Reference proteome</keyword>
<sequence>MAGHHHHHHIDPSAGDAKVFWAVVVNLGLTVAQVIGGLLSGSLALIADAIHNLSDALSLVIAFFARKVARRPANEKMTYGYGRAEIVAALVNYTTLILIGLYLVYEAMLRFLEPTAVEGWLVVVIAGVALVIDAVTALLTFSLSKHSVNMRAAFLHNVADALGSIAVIGAGTLILLYDWRLVDPIVTLLIAGYILWQSFTEIGAVIRILMLGSPPEMDTQQVLAEIADVEGVAGVHHLHFWQMQEHENAVDAHLVIASGQWRNADAVKEAVRAKLRDKFAITHATLETECSLHACPDPRSIGHHEDNVPQRRIAHDH</sequence>
<comment type="similarity">
    <text evidence="2">Belongs to the cation diffusion facilitator (CDF) transporter (TC 2.A.4) family. SLC30A subfamily.</text>
</comment>
<dbReference type="InterPro" id="IPR036837">
    <property type="entry name" value="Cation_efflux_CTD_sf"/>
</dbReference>
<keyword evidence="5" id="KW-0862">Zinc</keyword>
<dbReference type="InterPro" id="IPR027469">
    <property type="entry name" value="Cation_efflux_TMD_sf"/>
</dbReference>
<name>A0A839SR76_9PROT</name>
<protein>
    <submittedName>
        <fullName evidence="13">Cobalt-zinc-cadmium efflux system protein</fullName>
    </submittedName>
</protein>
<feature type="transmembrane region" description="Helical" evidence="10">
    <location>
        <begin position="185"/>
        <end position="210"/>
    </location>
</feature>
<dbReference type="InterPro" id="IPR027470">
    <property type="entry name" value="Cation_efflux_CTD"/>
</dbReference>
<dbReference type="Pfam" id="PF01545">
    <property type="entry name" value="Cation_efflux"/>
    <property type="match status" value="1"/>
</dbReference>
<feature type="domain" description="Cation efflux protein cytoplasmic" evidence="12">
    <location>
        <begin position="214"/>
        <end position="288"/>
    </location>
</feature>
<evidence type="ECO:0000256" key="7">
    <source>
        <dbReference type="ARBA" id="ARBA00023065"/>
    </source>
</evidence>
<accession>A0A839SR76</accession>
<evidence type="ECO:0000256" key="2">
    <source>
        <dbReference type="ARBA" id="ARBA00008873"/>
    </source>
</evidence>
<comment type="caution">
    <text evidence="13">The sequence shown here is derived from an EMBL/GenBank/DDBJ whole genome shotgun (WGS) entry which is preliminary data.</text>
</comment>
<dbReference type="InterPro" id="IPR050681">
    <property type="entry name" value="CDF/SLC30A"/>
</dbReference>
<feature type="transmembrane region" description="Helical" evidence="10">
    <location>
        <begin position="86"/>
        <end position="105"/>
    </location>
</feature>
<evidence type="ECO:0000259" key="12">
    <source>
        <dbReference type="Pfam" id="PF16916"/>
    </source>
</evidence>
<evidence type="ECO:0000313" key="14">
    <source>
        <dbReference type="Proteomes" id="UP000581135"/>
    </source>
</evidence>
<dbReference type="EMBL" id="JACHXA010000003">
    <property type="protein sequence ID" value="MBB3064992.1"/>
    <property type="molecule type" value="Genomic_DNA"/>
</dbReference>
<proteinExistence type="inferred from homology"/>
<feature type="transmembrane region" description="Helical" evidence="10">
    <location>
        <begin position="153"/>
        <end position="179"/>
    </location>
</feature>
<keyword evidence="5" id="KW-0864">Zinc transport</keyword>
<feature type="compositionally biased region" description="Basic and acidic residues" evidence="9">
    <location>
        <begin position="300"/>
        <end position="317"/>
    </location>
</feature>
<dbReference type="PANTHER" id="PTHR11562">
    <property type="entry name" value="CATION EFFLUX PROTEIN/ ZINC TRANSPORTER"/>
    <property type="match status" value="1"/>
</dbReference>
<dbReference type="InterPro" id="IPR058533">
    <property type="entry name" value="Cation_efflux_TM"/>
</dbReference>
<comment type="subcellular location">
    <subcellularLocation>
        <location evidence="1">Membrane</location>
        <topology evidence="1">Multi-pass membrane protein</topology>
    </subcellularLocation>
</comment>
<keyword evidence="7" id="KW-0406">Ion transport</keyword>